<evidence type="ECO:0000313" key="2">
    <source>
        <dbReference type="EMBL" id="CAI9741722.1"/>
    </source>
</evidence>
<dbReference type="EMBL" id="OX597840">
    <property type="protein sequence ID" value="CAI9741722.1"/>
    <property type="molecule type" value="Genomic_DNA"/>
</dbReference>
<sequence length="404" mass="45195">MFQQNDAQVLLCSTSQPTLRRCGGLHAVSHTVIEQCDDVNKIIGLSTFDDEGSPYYDVFGAEWRTRIGINVFELSVKFIKTCERPSISDNLYRVVCQLNNVPKTHTINRIRPPNQVIANASHVCRPPSTLEFHYSQQFFMPFDIYAIEARKMCSKCSGSGRGRGSYDDPYILTVDFSDPRQWYGCQGTQLEANVYNLKILVQQAEFIVQNSDILYNIVCDFNRSKFRSTNVTSGLTVGGEPPLNNATEENTKIILNVVAPNGSSPRDVVSIGDKIRLKMSLEKTGVIVGLQVRSCDALPDLNSQIKIAILDENGCPTGQRFVPPFRGVDKDGSVAMTDVFEAFKFAGHSSIYFRCSVKFCYRHSESRCSDSHCTESELSRRRRSNGGKQAAYITLTTNLQVKTN</sequence>
<reference evidence="2" key="1">
    <citation type="submission" date="2023-08" db="EMBL/GenBank/DDBJ databases">
        <authorList>
            <person name="Alioto T."/>
            <person name="Alioto T."/>
            <person name="Gomez Garrido J."/>
        </authorList>
    </citation>
    <scope>NUCLEOTIDE SEQUENCE</scope>
</reference>
<proteinExistence type="predicted"/>
<dbReference type="PROSITE" id="PS51034">
    <property type="entry name" value="ZP_2"/>
    <property type="match status" value="1"/>
</dbReference>
<accession>A0AA36BXM4</accession>
<dbReference type="InterPro" id="IPR057371">
    <property type="entry name" value="VERL_C"/>
</dbReference>
<dbReference type="Gene3D" id="2.60.40.4100">
    <property type="entry name" value="Zona pellucida, ZP-C domain"/>
    <property type="match status" value="1"/>
</dbReference>
<dbReference type="AlphaFoldDB" id="A0AA36BXM4"/>
<keyword evidence="3" id="KW-1185">Reference proteome</keyword>
<evidence type="ECO:0000313" key="3">
    <source>
        <dbReference type="Proteomes" id="UP001162480"/>
    </source>
</evidence>
<dbReference type="InterPro" id="IPR042235">
    <property type="entry name" value="ZP-C_dom"/>
</dbReference>
<dbReference type="InterPro" id="IPR001507">
    <property type="entry name" value="ZP_dom"/>
</dbReference>
<organism evidence="2 3">
    <name type="scientific">Octopus vulgaris</name>
    <name type="common">Common octopus</name>
    <dbReference type="NCBI Taxonomy" id="6645"/>
    <lineage>
        <taxon>Eukaryota</taxon>
        <taxon>Metazoa</taxon>
        <taxon>Spiralia</taxon>
        <taxon>Lophotrochozoa</taxon>
        <taxon>Mollusca</taxon>
        <taxon>Cephalopoda</taxon>
        <taxon>Coleoidea</taxon>
        <taxon>Octopodiformes</taxon>
        <taxon>Octopoda</taxon>
        <taxon>Incirrata</taxon>
        <taxon>Octopodidae</taxon>
        <taxon>Octopus</taxon>
    </lineage>
</organism>
<dbReference type="SMART" id="SM00241">
    <property type="entry name" value="ZP"/>
    <property type="match status" value="1"/>
</dbReference>
<feature type="domain" description="ZP" evidence="1">
    <location>
        <begin position="123"/>
        <end position="380"/>
    </location>
</feature>
<dbReference type="PANTHER" id="PTHR46560:SF5">
    <property type="entry name" value="CYPHER, ISOFORM B"/>
    <property type="match status" value="1"/>
</dbReference>
<dbReference type="PANTHER" id="PTHR46560">
    <property type="entry name" value="CYPHER, ISOFORM B"/>
    <property type="match status" value="1"/>
</dbReference>
<name>A0AA36BXM4_OCTVU</name>
<protein>
    <recommendedName>
        <fullName evidence="1">ZP domain-containing protein</fullName>
    </recommendedName>
</protein>
<evidence type="ECO:0000259" key="1">
    <source>
        <dbReference type="PROSITE" id="PS51034"/>
    </source>
</evidence>
<dbReference type="Pfam" id="PF25272">
    <property type="entry name" value="VERL_C"/>
    <property type="match status" value="1"/>
</dbReference>
<dbReference type="Proteomes" id="UP001162480">
    <property type="component" value="Chromosome 27"/>
</dbReference>
<gene>
    <name evidence="2" type="ORF">OCTVUL_1B016208</name>
</gene>